<reference evidence="1 2" key="1">
    <citation type="submission" date="2018-06" db="EMBL/GenBank/DDBJ databases">
        <authorList>
            <consortium name="Pathogen Informatics"/>
            <person name="Doyle S."/>
        </authorList>
    </citation>
    <scope>NUCLEOTIDE SEQUENCE [LARGE SCALE GENOMIC DNA]</scope>
    <source>
        <strain evidence="1 2">NCTC8580</strain>
    </source>
</reference>
<evidence type="ECO:0000313" key="2">
    <source>
        <dbReference type="Proteomes" id="UP000255087"/>
    </source>
</evidence>
<organism evidence="1 2">
    <name type="scientific">Yersinia pseudotuberculosis</name>
    <dbReference type="NCBI Taxonomy" id="633"/>
    <lineage>
        <taxon>Bacteria</taxon>
        <taxon>Pseudomonadati</taxon>
        <taxon>Pseudomonadota</taxon>
        <taxon>Gammaproteobacteria</taxon>
        <taxon>Enterobacterales</taxon>
        <taxon>Yersiniaceae</taxon>
        <taxon>Yersinia</taxon>
    </lineage>
</organism>
<dbReference type="Proteomes" id="UP000255087">
    <property type="component" value="Unassembled WGS sequence"/>
</dbReference>
<dbReference type="EMBL" id="UHJC01000001">
    <property type="protein sequence ID" value="SUP86475.1"/>
    <property type="molecule type" value="Genomic_DNA"/>
</dbReference>
<gene>
    <name evidence="1" type="ORF">NCTC8580_04262</name>
</gene>
<proteinExistence type="predicted"/>
<accession>A0A380QDR0</accession>
<name>A0A380QDR0_YERPU</name>
<evidence type="ECO:0000313" key="1">
    <source>
        <dbReference type="EMBL" id="SUP86475.1"/>
    </source>
</evidence>
<sequence length="35" mass="3888">MSSSSFQNEIPKACINIKVDLHTGGVQKKRELSLK</sequence>
<dbReference type="AlphaFoldDB" id="A0A380QDR0"/>
<protein>
    <submittedName>
        <fullName evidence="1">Type VI secretion protein</fullName>
    </submittedName>
</protein>